<dbReference type="InterPro" id="IPR011992">
    <property type="entry name" value="EF-hand-dom_pair"/>
</dbReference>
<evidence type="ECO:0000256" key="1">
    <source>
        <dbReference type="SAM" id="MobiDB-lite"/>
    </source>
</evidence>
<evidence type="ECO:0000313" key="2">
    <source>
        <dbReference type="EMBL" id="GAU92080.1"/>
    </source>
</evidence>
<protein>
    <recommendedName>
        <fullName evidence="4">EF-hand domain-containing protein</fullName>
    </recommendedName>
</protein>
<dbReference type="SUPFAM" id="SSF47473">
    <property type="entry name" value="EF-hand"/>
    <property type="match status" value="1"/>
</dbReference>
<gene>
    <name evidence="2" type="primary">RvY_04212</name>
    <name evidence="2" type="synonym">RvY_04212.2</name>
    <name evidence="2" type="ORF">RvY_04212-2</name>
</gene>
<name>A0A1D1UU81_RAMVA</name>
<accession>A0A1D1UU81</accession>
<dbReference type="Proteomes" id="UP000186922">
    <property type="component" value="Unassembled WGS sequence"/>
</dbReference>
<feature type="compositionally biased region" description="Polar residues" evidence="1">
    <location>
        <begin position="229"/>
        <end position="242"/>
    </location>
</feature>
<dbReference type="AlphaFoldDB" id="A0A1D1UU81"/>
<sequence>MTFEEIKTIPVLLQRIAQAAYEHHRYDALCKRFEHLEKLKDDKTIACGVVPHDYVRQAIAELAPLRLLDKDIESLCFYYEHPFILHFFRYIDFLKDVKYEMALIDRKYEETPKETRLTSILNVLKRYVHNSGLNFNEPFRDFDTFGKNLLNMSQMKRALHVLRIGPGQRCDVSEEDIDFLLKHYVEPTAERHVNYKKLTDDLMRGRVCGKVLPWRETGDGDGELRAKPSSWTVLSPTSTTFDQGRHPDKADKRPG</sequence>
<organism evidence="2 3">
    <name type="scientific">Ramazzottius varieornatus</name>
    <name type="common">Water bear</name>
    <name type="synonym">Tardigrade</name>
    <dbReference type="NCBI Taxonomy" id="947166"/>
    <lineage>
        <taxon>Eukaryota</taxon>
        <taxon>Metazoa</taxon>
        <taxon>Ecdysozoa</taxon>
        <taxon>Tardigrada</taxon>
        <taxon>Eutardigrada</taxon>
        <taxon>Parachela</taxon>
        <taxon>Hypsibioidea</taxon>
        <taxon>Ramazzottiidae</taxon>
        <taxon>Ramazzottius</taxon>
    </lineage>
</organism>
<keyword evidence="3" id="KW-1185">Reference proteome</keyword>
<dbReference type="EMBL" id="BDGG01000002">
    <property type="protein sequence ID" value="GAU92080.1"/>
    <property type="molecule type" value="Genomic_DNA"/>
</dbReference>
<reference evidence="2 3" key="1">
    <citation type="journal article" date="2016" name="Nat. Commun.">
        <title>Extremotolerant tardigrade genome and improved radiotolerance of human cultured cells by tardigrade-unique protein.</title>
        <authorList>
            <person name="Hashimoto T."/>
            <person name="Horikawa D.D."/>
            <person name="Saito Y."/>
            <person name="Kuwahara H."/>
            <person name="Kozuka-Hata H."/>
            <person name="Shin-I T."/>
            <person name="Minakuchi Y."/>
            <person name="Ohishi K."/>
            <person name="Motoyama A."/>
            <person name="Aizu T."/>
            <person name="Enomoto A."/>
            <person name="Kondo K."/>
            <person name="Tanaka S."/>
            <person name="Hara Y."/>
            <person name="Koshikawa S."/>
            <person name="Sagara H."/>
            <person name="Miura T."/>
            <person name="Yokobori S."/>
            <person name="Miyagawa K."/>
            <person name="Suzuki Y."/>
            <person name="Kubo T."/>
            <person name="Oyama M."/>
            <person name="Kohara Y."/>
            <person name="Fujiyama A."/>
            <person name="Arakawa K."/>
            <person name="Katayama T."/>
            <person name="Toyoda A."/>
            <person name="Kunieda T."/>
        </authorList>
    </citation>
    <scope>NUCLEOTIDE SEQUENCE [LARGE SCALE GENOMIC DNA]</scope>
    <source>
        <strain evidence="2 3">YOKOZUNA-1</strain>
    </source>
</reference>
<feature type="region of interest" description="Disordered" evidence="1">
    <location>
        <begin position="218"/>
        <end position="255"/>
    </location>
</feature>
<comment type="caution">
    <text evidence="2">The sequence shown here is derived from an EMBL/GenBank/DDBJ whole genome shotgun (WGS) entry which is preliminary data.</text>
</comment>
<proteinExistence type="predicted"/>
<evidence type="ECO:0008006" key="4">
    <source>
        <dbReference type="Google" id="ProtNLM"/>
    </source>
</evidence>
<feature type="compositionally biased region" description="Basic and acidic residues" evidence="1">
    <location>
        <begin position="243"/>
        <end position="255"/>
    </location>
</feature>
<evidence type="ECO:0000313" key="3">
    <source>
        <dbReference type="Proteomes" id="UP000186922"/>
    </source>
</evidence>